<dbReference type="InterPro" id="IPR050131">
    <property type="entry name" value="Peptidase_S8_subtilisin-like"/>
</dbReference>
<keyword evidence="6" id="KW-0732">Signal</keyword>
<dbReference type="InterPro" id="IPR015500">
    <property type="entry name" value="Peptidase_S8_subtilisin-rel"/>
</dbReference>
<protein>
    <submittedName>
        <fullName evidence="8">S8 family serine peptidase</fullName>
    </submittedName>
</protein>
<feature type="domain" description="Peptidase S8/S53" evidence="7">
    <location>
        <begin position="177"/>
        <end position="464"/>
    </location>
</feature>
<keyword evidence="9" id="KW-1185">Reference proteome</keyword>
<feature type="chain" id="PRO_5046554507" evidence="6">
    <location>
        <begin position="30"/>
        <end position="1153"/>
    </location>
</feature>
<dbReference type="Proteomes" id="UP001556692">
    <property type="component" value="Unassembled WGS sequence"/>
</dbReference>
<dbReference type="Pfam" id="PF00082">
    <property type="entry name" value="Peptidase_S8"/>
    <property type="match status" value="1"/>
</dbReference>
<feature type="signal peptide" evidence="6">
    <location>
        <begin position="1"/>
        <end position="29"/>
    </location>
</feature>
<evidence type="ECO:0000256" key="5">
    <source>
        <dbReference type="PROSITE-ProRule" id="PRU01240"/>
    </source>
</evidence>
<feature type="active site" description="Charge relay system" evidence="5">
    <location>
        <position position="245"/>
    </location>
</feature>
<sequence length="1153" mass="119531">MLFSIVSKTLRRALAAALLMTTASGFAFSAEAGLSKVAMDKLVESDQVLARIAENSGKVRVIVEFGTPTVASAESASAEALDEAQTLAVHQKQDEILGRVFSTQGGLSGALASDDLGIKRMDFSPMFAATVDQETLEKLAADPAVVRIHEDALAKPDLLQSLPLIGMPNAYAAGATGNGWYVAVLDTGARRTHEFLISSVASAACYSTTNSTYPSFSYCPGGVSASTDINSAMDCDEATIAGCGHGTHTSGTAAGFNTSQSSGEPTNGVARNGKLITINVFSRFTTTANCGSNIKSNGCVLSFSSDQIKGLERVYALRNTYNIGAASMSLGGGQHFSACDTNALKPIIDQLRAAGIATVIAAGNDGFNTSVGAPGCISSAITVASSTKSDVRSSFSNWGTLIDVVAPGSAILAPYLNGASNSFYASLNGTSMATPHVAGAFAALKSAKPAATVSQIETALETTGVAISSSGTTKPRIKVDSALTALGGSTAKAVMTSPTPGSTLGSSATFVWTTGSGVSQYWLYVGSTGVGSSNIWNASNGTSTTRTVTGLPSTGTIYVRLWSLISGSWQSNDYTYKTGGGTKAVMTSPTPGSTLGSSATFVWTTGTNVSQYWLYVGSTGVGSSNIYQAGQGTSTTRTVTGLPSTGTIYVRLWSYISGSWQWNDYTYKTGGGTKAVMTSPTPGSTLGSSATFVWTTGTNVSQYWLYVGSTGVGSSNIYQAGQGTSTTRTVTGLPSTGTIYVRLWSLISGSWQSNDYTYKTGGGTKAVMTSPTPGSTLGSSATFIWTTGSGVSQYWLYVGSTGVGSYNIYQASQGTSTTRTVTGLPSTGTIYVRLWSYISGSWQWNDYTYKAGGGTKAVMTSPTPGSTLGSSATFVWTTGSGVSQYWLYVGSTGVGSYNIYQASQGTSTTRTVTGLPSTGTIYVRLWSYISGSWQWNDYTYKAGGTAKAVMTSPTPGSTLGSSATFVWTTGSGVSQYWLYVGSTGVGSFNIYQASQGTSTSKTVTGLPSTGTIYVRLWSLISGSWQWNDYTYKAGGGGTKSVLLSPANGSKLATSQKFTWSAVSGATQYWINFGSTVGGSNYYNASQGTATTTTLNFNNFSGQAIYMRLWTLYNGAWAYNDYNFIAPGGTTGASVSSGSGTPSVSVALTQSSLQ</sequence>
<dbReference type="SUPFAM" id="SSF52743">
    <property type="entry name" value="Subtilisin-like"/>
    <property type="match status" value="1"/>
</dbReference>
<dbReference type="Gene3D" id="3.40.50.200">
    <property type="entry name" value="Peptidase S8/S53 domain"/>
    <property type="match status" value="1"/>
</dbReference>
<keyword evidence="3 5" id="KW-0378">Hydrolase</keyword>
<organism evidence="8 9">
    <name type="scientific">Aquibium pacificus</name>
    <dbReference type="NCBI Taxonomy" id="3153579"/>
    <lineage>
        <taxon>Bacteria</taxon>
        <taxon>Pseudomonadati</taxon>
        <taxon>Pseudomonadota</taxon>
        <taxon>Alphaproteobacteria</taxon>
        <taxon>Hyphomicrobiales</taxon>
        <taxon>Phyllobacteriaceae</taxon>
        <taxon>Aquibium</taxon>
    </lineage>
</organism>
<dbReference type="EMBL" id="JBDPGJ010000003">
    <property type="protein sequence ID" value="MEX0406943.1"/>
    <property type="molecule type" value="Genomic_DNA"/>
</dbReference>
<evidence type="ECO:0000313" key="9">
    <source>
        <dbReference type="Proteomes" id="UP001556692"/>
    </source>
</evidence>
<feature type="active site" description="Charge relay system" evidence="5">
    <location>
        <position position="186"/>
    </location>
</feature>
<feature type="active site" description="Charge relay system" evidence="5">
    <location>
        <position position="431"/>
    </location>
</feature>
<proteinExistence type="inferred from homology"/>
<dbReference type="RefSeq" id="WP_367954821.1">
    <property type="nucleotide sequence ID" value="NZ_JBDPGJ010000003.1"/>
</dbReference>
<evidence type="ECO:0000256" key="1">
    <source>
        <dbReference type="ARBA" id="ARBA00011073"/>
    </source>
</evidence>
<evidence type="ECO:0000256" key="4">
    <source>
        <dbReference type="ARBA" id="ARBA00022825"/>
    </source>
</evidence>
<dbReference type="PROSITE" id="PS00138">
    <property type="entry name" value="SUBTILASE_SER"/>
    <property type="match status" value="1"/>
</dbReference>
<dbReference type="PROSITE" id="PS51892">
    <property type="entry name" value="SUBTILASE"/>
    <property type="match status" value="1"/>
</dbReference>
<dbReference type="PRINTS" id="PR00723">
    <property type="entry name" value="SUBTILISIN"/>
</dbReference>
<keyword evidence="2 5" id="KW-0645">Protease</keyword>
<dbReference type="InterPro" id="IPR023828">
    <property type="entry name" value="Peptidase_S8_Ser-AS"/>
</dbReference>
<evidence type="ECO:0000256" key="2">
    <source>
        <dbReference type="ARBA" id="ARBA00022670"/>
    </source>
</evidence>
<dbReference type="InterPro" id="IPR036852">
    <property type="entry name" value="Peptidase_S8/S53_dom_sf"/>
</dbReference>
<keyword evidence="4 5" id="KW-0720">Serine protease</keyword>
<dbReference type="InterPro" id="IPR000209">
    <property type="entry name" value="Peptidase_S8/S53_dom"/>
</dbReference>
<dbReference type="PANTHER" id="PTHR43806:SF11">
    <property type="entry name" value="CEREVISIN-RELATED"/>
    <property type="match status" value="1"/>
</dbReference>
<comment type="similarity">
    <text evidence="1 5">Belongs to the peptidase S8 family.</text>
</comment>
<accession>A0ABV3SL12</accession>
<comment type="caution">
    <text evidence="8">The sequence shown here is derived from an EMBL/GenBank/DDBJ whole genome shotgun (WGS) entry which is preliminary data.</text>
</comment>
<evidence type="ECO:0000313" key="8">
    <source>
        <dbReference type="EMBL" id="MEX0406943.1"/>
    </source>
</evidence>
<evidence type="ECO:0000256" key="3">
    <source>
        <dbReference type="ARBA" id="ARBA00022801"/>
    </source>
</evidence>
<dbReference type="PANTHER" id="PTHR43806">
    <property type="entry name" value="PEPTIDASE S8"/>
    <property type="match status" value="1"/>
</dbReference>
<name>A0ABV3SL12_9HYPH</name>
<evidence type="ECO:0000256" key="6">
    <source>
        <dbReference type="SAM" id="SignalP"/>
    </source>
</evidence>
<reference evidence="8 9" key="1">
    <citation type="submission" date="2024-05" db="EMBL/GenBank/DDBJ databases">
        <authorList>
            <person name="Jiang F."/>
        </authorList>
    </citation>
    <scope>NUCLEOTIDE SEQUENCE [LARGE SCALE GENOMIC DNA]</scope>
    <source>
        <strain evidence="8 9">LZ166</strain>
    </source>
</reference>
<gene>
    <name evidence="8" type="ORF">ABGN05_14865</name>
</gene>
<evidence type="ECO:0000259" key="7">
    <source>
        <dbReference type="Pfam" id="PF00082"/>
    </source>
</evidence>